<dbReference type="EMBL" id="MHQL01000041">
    <property type="protein sequence ID" value="OHA02242.1"/>
    <property type="molecule type" value="Genomic_DNA"/>
</dbReference>
<name>A0A1G2KUD9_9BACT</name>
<feature type="chain" id="PRO_5009583463" description="DUF4440 domain-containing protein" evidence="1">
    <location>
        <begin position="26"/>
        <end position="166"/>
    </location>
</feature>
<proteinExistence type="predicted"/>
<evidence type="ECO:0000256" key="1">
    <source>
        <dbReference type="SAM" id="SignalP"/>
    </source>
</evidence>
<organism evidence="2 3">
    <name type="scientific">Candidatus Sungbacteria bacterium RIFCSPHIGHO2_02_FULL_51_29</name>
    <dbReference type="NCBI Taxonomy" id="1802273"/>
    <lineage>
        <taxon>Bacteria</taxon>
        <taxon>Candidatus Sungiibacteriota</taxon>
    </lineage>
</organism>
<comment type="caution">
    <text evidence="2">The sequence shown here is derived from an EMBL/GenBank/DDBJ whole genome shotgun (WGS) entry which is preliminary data.</text>
</comment>
<sequence>MKRKPILFFAAILPIFLMFAPFVLAVDAVNQPTTELLEKRVHKLLDHVKAKEFDAVWDMAARNIKNGNENDKHGYVKELSDLFSDSVFEYGPMSVRRINQMLGVSSSLWTLRSEKDMSQMPMSECQGVVWVWENDSWYFARTYVCHFEREVIEDMMRYSDIKNAPK</sequence>
<protein>
    <recommendedName>
        <fullName evidence="4">DUF4440 domain-containing protein</fullName>
    </recommendedName>
</protein>
<keyword evidence="1" id="KW-0732">Signal</keyword>
<dbReference type="AlphaFoldDB" id="A0A1G2KUD9"/>
<evidence type="ECO:0000313" key="3">
    <source>
        <dbReference type="Proteomes" id="UP000177811"/>
    </source>
</evidence>
<accession>A0A1G2KUD9</accession>
<gene>
    <name evidence="2" type="ORF">A3C16_04050</name>
</gene>
<dbReference type="Proteomes" id="UP000177811">
    <property type="component" value="Unassembled WGS sequence"/>
</dbReference>
<feature type="signal peptide" evidence="1">
    <location>
        <begin position="1"/>
        <end position="25"/>
    </location>
</feature>
<reference evidence="2 3" key="1">
    <citation type="journal article" date="2016" name="Nat. Commun.">
        <title>Thousands of microbial genomes shed light on interconnected biogeochemical processes in an aquifer system.</title>
        <authorList>
            <person name="Anantharaman K."/>
            <person name="Brown C.T."/>
            <person name="Hug L.A."/>
            <person name="Sharon I."/>
            <person name="Castelle C.J."/>
            <person name="Probst A.J."/>
            <person name="Thomas B.C."/>
            <person name="Singh A."/>
            <person name="Wilkins M.J."/>
            <person name="Karaoz U."/>
            <person name="Brodie E.L."/>
            <person name="Williams K.H."/>
            <person name="Hubbard S.S."/>
            <person name="Banfield J.F."/>
        </authorList>
    </citation>
    <scope>NUCLEOTIDE SEQUENCE [LARGE SCALE GENOMIC DNA]</scope>
</reference>
<evidence type="ECO:0008006" key="4">
    <source>
        <dbReference type="Google" id="ProtNLM"/>
    </source>
</evidence>
<evidence type="ECO:0000313" key="2">
    <source>
        <dbReference type="EMBL" id="OHA02242.1"/>
    </source>
</evidence>